<comment type="caution">
    <text evidence="1">The sequence shown here is derived from an EMBL/GenBank/DDBJ whole genome shotgun (WGS) entry which is preliminary data.</text>
</comment>
<evidence type="ECO:0000313" key="1">
    <source>
        <dbReference type="EMBL" id="KEQ54321.1"/>
    </source>
</evidence>
<reference evidence="1 2" key="1">
    <citation type="submission" date="2014-02" db="EMBL/GenBank/DDBJ databases">
        <title>Whole genome sequence of Sphingobium chlorophenolicum NBRC 16172.</title>
        <authorList>
            <person name="Gan H.M."/>
            <person name="Gan H.Y."/>
            <person name="Chew T.H."/>
            <person name="Savka M.A."/>
        </authorList>
    </citation>
    <scope>NUCLEOTIDE SEQUENCE [LARGE SCALE GENOMIC DNA]</scope>
    <source>
        <strain evidence="1 2">NBRC 16172</strain>
    </source>
</reference>
<dbReference type="InterPro" id="IPR024524">
    <property type="entry name" value="DUF3800"/>
</dbReference>
<dbReference type="AlphaFoldDB" id="A0A081RGJ8"/>
<dbReference type="eggNOG" id="ENOG50306EA">
    <property type="taxonomic scope" value="Bacteria"/>
</dbReference>
<evidence type="ECO:0008006" key="3">
    <source>
        <dbReference type="Google" id="ProtNLM"/>
    </source>
</evidence>
<gene>
    <name evidence="1" type="ORF">BV95_01386</name>
</gene>
<dbReference type="OrthoDB" id="9792394at2"/>
<proteinExistence type="predicted"/>
<sequence>MTSEQPDYHYVAYIDEAGDDGLKAVKPLSAPGSSEWLILSAVVIKAENQSRVSEWTESIKSEFRNHQKPDIHFTGLNPAKKRRACEIMATLDARYFVVASNKKNMEGYSNPFAGKIPSSNWFYCWMTRLLLERVTKFVHDTSLRQYGEPKKLRIEYSARGGLRYSQMSAYYEWMKLKKHNPFLPWGKIYWEVMHSDLLKVYPHLEREGLQLADVVASAFFKACDKHDTGACDPTFAKLLKPRMGREPDKTRGGQFSGFGVKLMPSLRKAKLDSDQAEIFKFYGYPNQWWCPEAFND</sequence>
<dbReference type="Proteomes" id="UP000028411">
    <property type="component" value="Unassembled WGS sequence"/>
</dbReference>
<dbReference type="RefSeq" id="WP_037449155.1">
    <property type="nucleotide sequence ID" value="NZ_JFHR01000011.1"/>
</dbReference>
<organism evidence="1 2">
    <name type="scientific">Sphingobium chlorophenolicum</name>
    <dbReference type="NCBI Taxonomy" id="46429"/>
    <lineage>
        <taxon>Bacteria</taxon>
        <taxon>Pseudomonadati</taxon>
        <taxon>Pseudomonadota</taxon>
        <taxon>Alphaproteobacteria</taxon>
        <taxon>Sphingomonadales</taxon>
        <taxon>Sphingomonadaceae</taxon>
        <taxon>Sphingobium</taxon>
    </lineage>
</organism>
<protein>
    <recommendedName>
        <fullName evidence="3">DUF3800 domain-containing protein</fullName>
    </recommendedName>
</protein>
<dbReference type="Pfam" id="PF12686">
    <property type="entry name" value="DUF3800"/>
    <property type="match status" value="1"/>
</dbReference>
<dbReference type="EMBL" id="JFHR01000011">
    <property type="protein sequence ID" value="KEQ54321.1"/>
    <property type="molecule type" value="Genomic_DNA"/>
</dbReference>
<dbReference type="PATRIC" id="fig|46429.4.peg.1351"/>
<accession>A0A081RGJ8</accession>
<name>A0A081RGJ8_SPHCR</name>
<evidence type="ECO:0000313" key="2">
    <source>
        <dbReference type="Proteomes" id="UP000028411"/>
    </source>
</evidence>